<dbReference type="EMBL" id="VLKH01000001">
    <property type="protein sequence ID" value="TWH83643.1"/>
    <property type="molecule type" value="Genomic_DNA"/>
</dbReference>
<dbReference type="PANTHER" id="PTHR33734">
    <property type="entry name" value="LYSM DOMAIN-CONTAINING GPI-ANCHORED PROTEIN 2"/>
    <property type="match status" value="1"/>
</dbReference>
<dbReference type="PROSITE" id="PS51782">
    <property type="entry name" value="LYSM"/>
    <property type="match status" value="2"/>
</dbReference>
<dbReference type="Pfam" id="PF01476">
    <property type="entry name" value="LysM"/>
    <property type="match status" value="2"/>
</dbReference>
<protein>
    <submittedName>
        <fullName evidence="2">LysM domain-containing protein</fullName>
    </submittedName>
</protein>
<feature type="domain" description="LysM" evidence="1">
    <location>
        <begin position="61"/>
        <end position="105"/>
    </location>
</feature>
<dbReference type="CDD" id="cd00118">
    <property type="entry name" value="LysM"/>
    <property type="match status" value="2"/>
</dbReference>
<dbReference type="InterPro" id="IPR018392">
    <property type="entry name" value="LysM"/>
</dbReference>
<dbReference type="RefSeq" id="WP_145078871.1">
    <property type="nucleotide sequence ID" value="NZ_DAMBUX010000009.1"/>
</dbReference>
<dbReference type="OrthoDB" id="9811296at2"/>
<dbReference type="SUPFAM" id="SSF54106">
    <property type="entry name" value="LysM domain"/>
    <property type="match status" value="2"/>
</dbReference>
<dbReference type="InterPro" id="IPR036779">
    <property type="entry name" value="LysM_dom_sf"/>
</dbReference>
<evidence type="ECO:0000313" key="3">
    <source>
        <dbReference type="Proteomes" id="UP000315343"/>
    </source>
</evidence>
<evidence type="ECO:0000313" key="2">
    <source>
        <dbReference type="EMBL" id="TWH83643.1"/>
    </source>
</evidence>
<dbReference type="PANTHER" id="PTHR33734:SF22">
    <property type="entry name" value="MEMBRANE-BOUND LYTIC MUREIN TRANSGLYCOSYLASE D"/>
    <property type="match status" value="1"/>
</dbReference>
<comment type="caution">
    <text evidence="2">The sequence shown here is derived from an EMBL/GenBank/DDBJ whole genome shotgun (WGS) entry which is preliminary data.</text>
</comment>
<sequence>MLPAYFGTLTHTVSPGDSLFNIAKKYNTTIENILKFNDIPNINMIRTGQQIIVPMSPPESILYTVRPGDSLYNIALRHGTFVDNLIRFNYLNPPYIIYPGQQLIVTASLK</sequence>
<gene>
    <name evidence="2" type="ORF">LY60_00255</name>
</gene>
<reference evidence="2 3" key="1">
    <citation type="submission" date="2019-07" db="EMBL/GenBank/DDBJ databases">
        <title>Genomic Encyclopedia of Type Strains, Phase I: the one thousand microbial genomes (KMG-I) project.</title>
        <authorList>
            <person name="Kyrpides N."/>
        </authorList>
    </citation>
    <scope>NUCLEOTIDE SEQUENCE [LARGE SCALE GENOMIC DNA]</scope>
    <source>
        <strain evidence="2 3">DSM 13558</strain>
    </source>
</reference>
<feature type="domain" description="LysM" evidence="1">
    <location>
        <begin position="9"/>
        <end position="53"/>
    </location>
</feature>
<accession>A0A562JL08</accession>
<organism evidence="2 3">
    <name type="scientific">Sedimentibacter saalensis</name>
    <dbReference type="NCBI Taxonomy" id="130788"/>
    <lineage>
        <taxon>Bacteria</taxon>
        <taxon>Bacillati</taxon>
        <taxon>Bacillota</taxon>
        <taxon>Tissierellia</taxon>
        <taxon>Sedimentibacter</taxon>
    </lineage>
</organism>
<keyword evidence="3" id="KW-1185">Reference proteome</keyword>
<dbReference type="SMART" id="SM00257">
    <property type="entry name" value="LysM"/>
    <property type="match status" value="2"/>
</dbReference>
<dbReference type="Gene3D" id="3.10.350.10">
    <property type="entry name" value="LysM domain"/>
    <property type="match status" value="2"/>
</dbReference>
<dbReference type="AlphaFoldDB" id="A0A562JL08"/>
<evidence type="ECO:0000259" key="1">
    <source>
        <dbReference type="PROSITE" id="PS51782"/>
    </source>
</evidence>
<dbReference type="Proteomes" id="UP000315343">
    <property type="component" value="Unassembled WGS sequence"/>
</dbReference>
<proteinExistence type="predicted"/>
<name>A0A562JL08_9FIRM</name>